<proteinExistence type="predicted"/>
<comment type="caution">
    <text evidence="2">The sequence shown here is derived from an EMBL/GenBank/DDBJ whole genome shotgun (WGS) entry which is preliminary data.</text>
</comment>
<feature type="compositionally biased region" description="Acidic residues" evidence="1">
    <location>
        <begin position="364"/>
        <end position="385"/>
    </location>
</feature>
<accession>A0ABD3PSK5</accession>
<gene>
    <name evidence="2" type="ORF">ACHAWO_013551</name>
</gene>
<feature type="compositionally biased region" description="Low complexity" evidence="1">
    <location>
        <begin position="1"/>
        <end position="26"/>
    </location>
</feature>
<feature type="region of interest" description="Disordered" evidence="1">
    <location>
        <begin position="357"/>
        <end position="395"/>
    </location>
</feature>
<dbReference type="EMBL" id="JALLPJ020000487">
    <property type="protein sequence ID" value="KAL3790732.1"/>
    <property type="molecule type" value="Genomic_DNA"/>
</dbReference>
<feature type="region of interest" description="Disordered" evidence="1">
    <location>
        <begin position="606"/>
        <end position="665"/>
    </location>
</feature>
<feature type="compositionally biased region" description="Polar residues" evidence="1">
    <location>
        <begin position="40"/>
        <end position="58"/>
    </location>
</feature>
<evidence type="ECO:0000256" key="1">
    <source>
        <dbReference type="SAM" id="MobiDB-lite"/>
    </source>
</evidence>
<keyword evidence="3" id="KW-1185">Reference proteome</keyword>
<feature type="compositionally biased region" description="Basic and acidic residues" evidence="1">
    <location>
        <begin position="626"/>
        <end position="665"/>
    </location>
</feature>
<name>A0ABD3PSK5_9STRA</name>
<reference evidence="2 3" key="1">
    <citation type="submission" date="2024-10" db="EMBL/GenBank/DDBJ databases">
        <title>Updated reference genomes for cyclostephanoid diatoms.</title>
        <authorList>
            <person name="Roberts W.R."/>
            <person name="Alverson A.J."/>
        </authorList>
    </citation>
    <scope>NUCLEOTIDE SEQUENCE [LARGE SCALE GENOMIC DNA]</scope>
    <source>
        <strain evidence="2 3">AJA010-31</strain>
    </source>
</reference>
<feature type="compositionally biased region" description="Basic and acidic residues" evidence="1">
    <location>
        <begin position="490"/>
        <end position="529"/>
    </location>
</feature>
<feature type="region of interest" description="Disordered" evidence="1">
    <location>
        <begin position="484"/>
        <end position="553"/>
    </location>
</feature>
<organism evidence="2 3">
    <name type="scientific">Cyclotella atomus</name>
    <dbReference type="NCBI Taxonomy" id="382360"/>
    <lineage>
        <taxon>Eukaryota</taxon>
        <taxon>Sar</taxon>
        <taxon>Stramenopiles</taxon>
        <taxon>Ochrophyta</taxon>
        <taxon>Bacillariophyta</taxon>
        <taxon>Coscinodiscophyceae</taxon>
        <taxon>Thalassiosirophycidae</taxon>
        <taxon>Stephanodiscales</taxon>
        <taxon>Stephanodiscaceae</taxon>
        <taxon>Cyclotella</taxon>
    </lineage>
</organism>
<protein>
    <submittedName>
        <fullName evidence="2">Uncharacterized protein</fullName>
    </submittedName>
</protein>
<dbReference type="AlphaFoldDB" id="A0ABD3PSK5"/>
<sequence>MNENPNQQASSAPAPSIASNNSPPQAHLMGTDLQQALFQSAQGAGHGHSNSFAAAPSNQVQGQGEGQHGHNHALSLSQMDIVQQLIGMGADKNNSNYTAAPFAQHTAPHPMQAQNNNGNNNIVSQLIASLQAQQVQQQSQQQAQVQAALSRAFGPSSVGGNQGQLQMQQQPNNQNNLLSQIQIAQAQGLLSSNNNFLPNMGGMGNDAQNRMFQIKRAAMMAGGQDAKKQKIDNSSLQFGSGNLFNSVPGLSNSLFPNSVPGLPGLMKNTASAFGHDNEVDLQQKLAGARGAVIVPCRARGMPVDHNFKTAYFVIPNGIEHGDELVCSFPACRQAGVKFRYCIDCKVPVAKRNFRNRHRHGVPGADEEGVSDDDDGDSGDEEEGKEEDPTKGDMCMPADATMEREHLIVIPDGKLKKKNKSVRVPCRARGMPMAHNFKTAHFIIPPTIQHGDELVCSFPPCRAAGAKFRYCLHCKVPVAKRNFRNRHKHGNLGEKKKGSPTQEKKDVSTKAKEAEIEVAEGKSEERRSSEELSDDTADEGDLKPSASPVKIETNAGGTQTTVAINSNHDPNQVQQWVSLLDTKPDPSDKEAMAIWMMNLMHATEAMSSKTSNAAASTSPEASGGCESKPEVPELPVKEDNETSELKSEGAGETKSEETAPEKTSDV</sequence>
<feature type="region of interest" description="Disordered" evidence="1">
    <location>
        <begin position="1"/>
        <end position="28"/>
    </location>
</feature>
<evidence type="ECO:0000313" key="3">
    <source>
        <dbReference type="Proteomes" id="UP001530400"/>
    </source>
</evidence>
<evidence type="ECO:0000313" key="2">
    <source>
        <dbReference type="EMBL" id="KAL3790732.1"/>
    </source>
</evidence>
<feature type="compositionally biased region" description="Low complexity" evidence="1">
    <location>
        <begin position="606"/>
        <end position="617"/>
    </location>
</feature>
<dbReference type="Proteomes" id="UP001530400">
    <property type="component" value="Unassembled WGS sequence"/>
</dbReference>
<feature type="region of interest" description="Disordered" evidence="1">
    <location>
        <begin position="40"/>
        <end position="71"/>
    </location>
</feature>